<dbReference type="EMBL" id="AVOT02044886">
    <property type="protein sequence ID" value="MBW0540238.1"/>
    <property type="molecule type" value="Genomic_DNA"/>
</dbReference>
<keyword evidence="2" id="KW-1185">Reference proteome</keyword>
<dbReference type="Proteomes" id="UP000765509">
    <property type="component" value="Unassembled WGS sequence"/>
</dbReference>
<sequence length="74" mass="7917">MPPARAVSTSDSLSSSDSALARLNRSVNRLLNLSIHSFHSASSAGRRSIWPSRLDSRSSGIDLLELALAGLRNL</sequence>
<proteinExistence type="predicted"/>
<evidence type="ECO:0000313" key="1">
    <source>
        <dbReference type="EMBL" id="MBW0540238.1"/>
    </source>
</evidence>
<gene>
    <name evidence="1" type="ORF">O181_079953</name>
</gene>
<reference evidence="1" key="1">
    <citation type="submission" date="2021-03" db="EMBL/GenBank/DDBJ databases">
        <title>Draft genome sequence of rust myrtle Austropuccinia psidii MF-1, a brazilian biotype.</title>
        <authorList>
            <person name="Quecine M.C."/>
            <person name="Pachon D.M.R."/>
            <person name="Bonatelli M.L."/>
            <person name="Correr F.H."/>
            <person name="Franceschini L.M."/>
            <person name="Leite T.F."/>
            <person name="Margarido G.R.A."/>
            <person name="Almeida C.A."/>
            <person name="Ferrarezi J.A."/>
            <person name="Labate C.A."/>
        </authorList>
    </citation>
    <scope>NUCLEOTIDE SEQUENCE</scope>
    <source>
        <strain evidence="1">MF-1</strain>
    </source>
</reference>
<accession>A0A9Q3FLZ9</accession>
<name>A0A9Q3FLZ9_9BASI</name>
<evidence type="ECO:0000313" key="2">
    <source>
        <dbReference type="Proteomes" id="UP000765509"/>
    </source>
</evidence>
<organism evidence="1 2">
    <name type="scientific">Austropuccinia psidii MF-1</name>
    <dbReference type="NCBI Taxonomy" id="1389203"/>
    <lineage>
        <taxon>Eukaryota</taxon>
        <taxon>Fungi</taxon>
        <taxon>Dikarya</taxon>
        <taxon>Basidiomycota</taxon>
        <taxon>Pucciniomycotina</taxon>
        <taxon>Pucciniomycetes</taxon>
        <taxon>Pucciniales</taxon>
        <taxon>Sphaerophragmiaceae</taxon>
        <taxon>Austropuccinia</taxon>
    </lineage>
</organism>
<dbReference type="AlphaFoldDB" id="A0A9Q3FLZ9"/>
<protein>
    <submittedName>
        <fullName evidence="1">Uncharacterized protein</fullName>
    </submittedName>
</protein>
<comment type="caution">
    <text evidence="1">The sequence shown here is derived from an EMBL/GenBank/DDBJ whole genome shotgun (WGS) entry which is preliminary data.</text>
</comment>